<feature type="region of interest" description="Disordered" evidence="6">
    <location>
        <begin position="30"/>
        <end position="57"/>
    </location>
</feature>
<evidence type="ECO:0000256" key="7">
    <source>
        <dbReference type="SAM" id="SignalP"/>
    </source>
</evidence>
<dbReference type="Proteomes" id="UP000218399">
    <property type="component" value="Unassembled WGS sequence"/>
</dbReference>
<dbReference type="PROSITE" id="PS51257">
    <property type="entry name" value="PROKAR_LIPOPROTEIN"/>
    <property type="match status" value="1"/>
</dbReference>
<evidence type="ECO:0000256" key="3">
    <source>
        <dbReference type="ARBA" id="ARBA00022801"/>
    </source>
</evidence>
<dbReference type="Gene3D" id="3.20.20.80">
    <property type="entry name" value="Glycosidases"/>
    <property type="match status" value="1"/>
</dbReference>
<dbReference type="InterPro" id="IPR001547">
    <property type="entry name" value="Glyco_hydro_5"/>
</dbReference>
<dbReference type="OrthoDB" id="182870at2"/>
<dbReference type="RefSeq" id="WP_095615049.1">
    <property type="nucleotide sequence ID" value="NZ_MVOH01000012.1"/>
</dbReference>
<dbReference type="AlphaFoldDB" id="A0A2A2EF88"/>
<evidence type="ECO:0000313" key="9">
    <source>
        <dbReference type="EMBL" id="PAU67650.1"/>
    </source>
</evidence>
<dbReference type="GO" id="GO:0000272">
    <property type="term" value="P:polysaccharide catabolic process"/>
    <property type="evidence" value="ECO:0007669"/>
    <property type="project" value="InterPro"/>
</dbReference>
<comment type="similarity">
    <text evidence="5">Belongs to the glycosyl hydrolase 5 (cellulase A) family.</text>
</comment>
<dbReference type="Pfam" id="PF00150">
    <property type="entry name" value="Cellulase"/>
    <property type="match status" value="1"/>
</dbReference>
<reference evidence="9 10" key="1">
    <citation type="journal article" date="2017" name="ISME J.">
        <title>Unveiling bifidobacterial biogeography across the mammalian branch of the tree of life.</title>
        <authorList>
            <person name="Milani C."/>
            <person name="Mangifesta M."/>
            <person name="Mancabelli L."/>
            <person name="Lugli G.A."/>
            <person name="James K."/>
            <person name="Duranti S."/>
            <person name="Turroni F."/>
            <person name="Ferrario C."/>
            <person name="Ossiprandi M.C."/>
            <person name="van Sinderen D."/>
            <person name="Ventura M."/>
        </authorList>
    </citation>
    <scope>NUCLEOTIDE SEQUENCE [LARGE SCALE GENOMIC DNA]</scope>
    <source>
        <strain evidence="10">Ham19E</strain>
    </source>
</reference>
<gene>
    <name evidence="9" type="ORF">B1526_1045</name>
</gene>
<dbReference type="PANTHER" id="PTHR34142">
    <property type="entry name" value="ENDO-BETA-1,4-GLUCANASE A"/>
    <property type="match status" value="1"/>
</dbReference>
<evidence type="ECO:0000256" key="1">
    <source>
        <dbReference type="ARBA" id="ARBA00000966"/>
    </source>
</evidence>
<dbReference type="SUPFAM" id="SSF51445">
    <property type="entry name" value="(Trans)glycosidases"/>
    <property type="match status" value="1"/>
</dbReference>
<comment type="catalytic activity">
    <reaction evidence="1">
        <text>Endohydrolysis of (1-&gt;4)-beta-D-glucosidic linkages in cellulose, lichenin and cereal beta-D-glucans.</text>
        <dbReference type="EC" id="3.2.1.4"/>
    </reaction>
</comment>
<accession>A0A2A2EF88</accession>
<dbReference type="InterPro" id="IPR018087">
    <property type="entry name" value="Glyco_hydro_5_CS"/>
</dbReference>
<organism evidence="9 10">
    <name type="scientific">Bifidobacterium criceti</name>
    <dbReference type="NCBI Taxonomy" id="1960969"/>
    <lineage>
        <taxon>Bacteria</taxon>
        <taxon>Bacillati</taxon>
        <taxon>Actinomycetota</taxon>
        <taxon>Actinomycetes</taxon>
        <taxon>Bifidobacteriales</taxon>
        <taxon>Bifidobacteriaceae</taxon>
        <taxon>Bifidobacterium</taxon>
    </lineage>
</organism>
<protein>
    <recommendedName>
        <fullName evidence="2">cellulase</fullName>
        <ecNumber evidence="2">3.2.1.4</ecNumber>
    </recommendedName>
</protein>
<keyword evidence="7" id="KW-0732">Signal</keyword>
<evidence type="ECO:0000256" key="6">
    <source>
        <dbReference type="SAM" id="MobiDB-lite"/>
    </source>
</evidence>
<evidence type="ECO:0000259" key="8">
    <source>
        <dbReference type="Pfam" id="PF00150"/>
    </source>
</evidence>
<keyword evidence="10" id="KW-1185">Reference proteome</keyword>
<dbReference type="PANTHER" id="PTHR34142:SF1">
    <property type="entry name" value="GLYCOSIDE HYDROLASE FAMILY 5 DOMAIN-CONTAINING PROTEIN"/>
    <property type="match status" value="1"/>
</dbReference>
<evidence type="ECO:0000256" key="2">
    <source>
        <dbReference type="ARBA" id="ARBA00012601"/>
    </source>
</evidence>
<sequence>MRRTWASALIAAVACIALFAGCGIADEATPQPSADTEITTAPTDEGGADGDASHAKGKLETTTVPPLRVDGAKLVDSTGKTVQLRGVSTHGIAWYPQYVNADLFANLRKDWGINAVRIAMYTAESGGYCTDGDKEELKRTVRAGIDAAIKDDLYVIVDWHTLSDNDPNMHVDEAKEFFGEISKEYANVPNVIYEVCNEPNGGTTWEQIKRYAEDVIPVVRANAKDAVVLVGTPDWCQGIDAAAADPLSIGNVMYTVHFYAAEHGQWLRDKVEAAVKQGTPVFVSEFGATNADGDGGIDAKSADAWLTMLDKYDISYIIWNLSDKDEGSALFSTNEARDPIEPDLSAEGKWYRDWLRGHASAHSE</sequence>
<proteinExistence type="inferred from homology"/>
<evidence type="ECO:0000313" key="10">
    <source>
        <dbReference type="Proteomes" id="UP000218399"/>
    </source>
</evidence>
<dbReference type="InterPro" id="IPR017853">
    <property type="entry name" value="GH"/>
</dbReference>
<feature type="signal peptide" evidence="7">
    <location>
        <begin position="1"/>
        <end position="25"/>
    </location>
</feature>
<comment type="caution">
    <text evidence="9">The sequence shown here is derived from an EMBL/GenBank/DDBJ whole genome shotgun (WGS) entry which is preliminary data.</text>
</comment>
<feature type="chain" id="PRO_5012064581" description="cellulase" evidence="7">
    <location>
        <begin position="26"/>
        <end position="364"/>
    </location>
</feature>
<dbReference type="EMBL" id="MVOH01000012">
    <property type="protein sequence ID" value="PAU67650.1"/>
    <property type="molecule type" value="Genomic_DNA"/>
</dbReference>
<dbReference type="EC" id="3.2.1.4" evidence="2"/>
<dbReference type="GO" id="GO:0008810">
    <property type="term" value="F:cellulase activity"/>
    <property type="evidence" value="ECO:0007669"/>
    <property type="project" value="UniProtKB-EC"/>
</dbReference>
<evidence type="ECO:0000256" key="5">
    <source>
        <dbReference type="RuleBase" id="RU361153"/>
    </source>
</evidence>
<dbReference type="PROSITE" id="PS00659">
    <property type="entry name" value="GLYCOSYL_HYDROL_F5"/>
    <property type="match status" value="1"/>
</dbReference>
<keyword evidence="4 5" id="KW-0326">Glycosidase</keyword>
<feature type="compositionally biased region" description="Polar residues" evidence="6">
    <location>
        <begin position="30"/>
        <end position="42"/>
    </location>
</feature>
<evidence type="ECO:0000256" key="4">
    <source>
        <dbReference type="ARBA" id="ARBA00023295"/>
    </source>
</evidence>
<name>A0A2A2EF88_9BIFI</name>
<feature type="domain" description="Glycoside hydrolase family 5" evidence="8">
    <location>
        <begin position="75"/>
        <end position="324"/>
    </location>
</feature>
<keyword evidence="3 5" id="KW-0378">Hydrolase</keyword>